<proteinExistence type="predicted"/>
<dbReference type="AlphaFoldDB" id="A0A8H8Z184"/>
<reference evidence="1" key="1">
    <citation type="submission" date="2021-02" db="EMBL/GenBank/DDBJ databases">
        <authorList>
            <person name="Han P."/>
        </authorList>
    </citation>
    <scope>NUCLEOTIDE SEQUENCE</scope>
    <source>
        <strain evidence="1">Nitrosomonas nitrosa 18-3D</strain>
    </source>
</reference>
<evidence type="ECO:0000313" key="1">
    <source>
        <dbReference type="EMBL" id="CAE6503217.1"/>
    </source>
</evidence>
<protein>
    <submittedName>
        <fullName evidence="1">Uncharacterized protein</fullName>
    </submittedName>
</protein>
<gene>
    <name evidence="1" type="ORF">NMYAN_20331</name>
</gene>
<accession>A0A8H8Z184</accession>
<name>A0A8H8Z184_9PROT</name>
<sequence>MIIFDMGYQVIYLVELIPVRERLLEFVAGLEKKSIQLSIILIPGIHLKIFQFQTGLVLLIYAP</sequence>
<dbReference type="EMBL" id="CAJNAP010000012">
    <property type="protein sequence ID" value="CAE6503217.1"/>
    <property type="molecule type" value="Genomic_DNA"/>
</dbReference>
<organism evidence="1 2">
    <name type="scientific">Nitrosomonas nitrosa</name>
    <dbReference type="NCBI Taxonomy" id="52442"/>
    <lineage>
        <taxon>Bacteria</taxon>
        <taxon>Pseudomonadati</taxon>
        <taxon>Pseudomonadota</taxon>
        <taxon>Betaproteobacteria</taxon>
        <taxon>Nitrosomonadales</taxon>
        <taxon>Nitrosomonadaceae</taxon>
        <taxon>Nitrosomonas</taxon>
    </lineage>
</organism>
<dbReference type="Proteomes" id="UP000601736">
    <property type="component" value="Unassembled WGS sequence"/>
</dbReference>
<comment type="caution">
    <text evidence="1">The sequence shown here is derived from an EMBL/GenBank/DDBJ whole genome shotgun (WGS) entry which is preliminary data.</text>
</comment>
<evidence type="ECO:0000313" key="2">
    <source>
        <dbReference type="Proteomes" id="UP000601736"/>
    </source>
</evidence>